<evidence type="ECO:0000313" key="3">
    <source>
        <dbReference type="EMBL" id="TCK16416.1"/>
    </source>
</evidence>
<comment type="caution">
    <text evidence="3">The sequence shown here is derived from an EMBL/GenBank/DDBJ whole genome shotgun (WGS) entry which is preliminary data.</text>
</comment>
<dbReference type="Gene3D" id="1.10.287.1050">
    <property type="entry name" value="H-NS histone-like proteins"/>
    <property type="match status" value="1"/>
</dbReference>
<evidence type="ECO:0000259" key="2">
    <source>
        <dbReference type="SMART" id="SM00528"/>
    </source>
</evidence>
<reference evidence="3 4" key="1">
    <citation type="submission" date="2019-03" db="EMBL/GenBank/DDBJ databases">
        <title>Genomic Encyclopedia of Archaeal and Bacterial Type Strains, Phase II (KMG-II): from individual species to whole genera.</title>
        <authorList>
            <person name="Goeker M."/>
        </authorList>
    </citation>
    <scope>NUCLEOTIDE SEQUENCE [LARGE SCALE GENOMIC DNA]</scope>
    <source>
        <strain evidence="3 4">DSM 27697</strain>
    </source>
</reference>
<organism evidence="3 4">
    <name type="scientific">Marinobacterium mangrovicola</name>
    <dbReference type="NCBI Taxonomy" id="1476959"/>
    <lineage>
        <taxon>Bacteria</taxon>
        <taxon>Pseudomonadati</taxon>
        <taxon>Pseudomonadota</taxon>
        <taxon>Gammaproteobacteria</taxon>
        <taxon>Oceanospirillales</taxon>
        <taxon>Oceanospirillaceae</taxon>
        <taxon>Marinobacterium</taxon>
    </lineage>
</organism>
<dbReference type="SMART" id="SM00528">
    <property type="entry name" value="HNS"/>
    <property type="match status" value="1"/>
</dbReference>
<feature type="region of interest" description="Disordered" evidence="1">
    <location>
        <begin position="80"/>
        <end position="105"/>
    </location>
</feature>
<sequence length="128" mass="14714">MDFISTLRRKNSLRKAVKDLDSAQLEKVVSDLFDILEHAKAIEAYKEYEEQARIAAIHDIQRKMIEAGLSLKDFADLNESNSHPKVKPKYRLIGSDGKPNEWSGRGRKPVVFRDYEERGGNIEDLKII</sequence>
<dbReference type="Proteomes" id="UP000294546">
    <property type="component" value="Unassembled WGS sequence"/>
</dbReference>
<name>A0A4V2PGD4_9GAMM</name>
<evidence type="ECO:0000256" key="1">
    <source>
        <dbReference type="SAM" id="MobiDB-lite"/>
    </source>
</evidence>
<keyword evidence="4" id="KW-1185">Reference proteome</keyword>
<gene>
    <name evidence="3" type="ORF">CLV83_0124</name>
</gene>
<dbReference type="SUPFAM" id="SSF81273">
    <property type="entry name" value="H-NS histone-like proteins"/>
    <property type="match status" value="1"/>
</dbReference>
<dbReference type="Pfam" id="PF00816">
    <property type="entry name" value="Histone_HNS"/>
    <property type="match status" value="1"/>
</dbReference>
<dbReference type="InterPro" id="IPR027454">
    <property type="entry name" value="Histone_HNS_N"/>
</dbReference>
<dbReference type="GO" id="GO:0046983">
    <property type="term" value="F:protein dimerization activity"/>
    <property type="evidence" value="ECO:0007669"/>
    <property type="project" value="InterPro"/>
</dbReference>
<proteinExistence type="predicted"/>
<protein>
    <submittedName>
        <fullName evidence="3">DNA-binding protein H-NS</fullName>
    </submittedName>
</protein>
<dbReference type="InterPro" id="IPR054180">
    <property type="entry name" value="H-NS-like_N"/>
</dbReference>
<dbReference type="OrthoDB" id="6088948at2"/>
<dbReference type="AlphaFoldDB" id="A0A4V2PGD4"/>
<keyword evidence="3" id="KW-0238">DNA-binding</keyword>
<dbReference type="InterPro" id="IPR027444">
    <property type="entry name" value="H-NS_C_dom"/>
</dbReference>
<dbReference type="EMBL" id="SMFU01000002">
    <property type="protein sequence ID" value="TCK16416.1"/>
    <property type="molecule type" value="Genomic_DNA"/>
</dbReference>
<dbReference type="Gene3D" id="4.10.430.10">
    <property type="entry name" value="Histone-like protein H-NS, C-terminal domain"/>
    <property type="match status" value="1"/>
</dbReference>
<dbReference type="Pfam" id="PF22470">
    <property type="entry name" value="Histone_HNS_N"/>
    <property type="match status" value="1"/>
</dbReference>
<evidence type="ECO:0000313" key="4">
    <source>
        <dbReference type="Proteomes" id="UP000294546"/>
    </source>
</evidence>
<accession>A0A4V2PGD4</accession>
<dbReference type="InterPro" id="IPR037150">
    <property type="entry name" value="H-NS_C_dom_sf"/>
</dbReference>
<dbReference type="RefSeq" id="WP_132286045.1">
    <property type="nucleotide sequence ID" value="NZ_SMFU01000002.1"/>
</dbReference>
<dbReference type="GO" id="GO:0003677">
    <property type="term" value="F:DNA binding"/>
    <property type="evidence" value="ECO:0007669"/>
    <property type="project" value="UniProtKB-KW"/>
</dbReference>
<feature type="domain" description="DNA-binding protein H-NS-like C-terminal" evidence="2">
    <location>
        <begin position="80"/>
        <end position="127"/>
    </location>
</feature>